<dbReference type="GO" id="GO:0005737">
    <property type="term" value="C:cytoplasm"/>
    <property type="evidence" value="ECO:0007669"/>
    <property type="project" value="UniProtKB-SubCell"/>
</dbReference>
<dbReference type="Gene3D" id="3.30.1360.70">
    <property type="entry name" value="Arginyl tRNA synthetase N-terminal domain"/>
    <property type="match status" value="1"/>
</dbReference>
<dbReference type="InterPro" id="IPR009080">
    <property type="entry name" value="tRNAsynth_Ia_anticodon-bd"/>
</dbReference>
<evidence type="ECO:0000256" key="2">
    <source>
        <dbReference type="ARBA" id="ARBA00022490"/>
    </source>
</evidence>
<protein>
    <recommendedName>
        <fullName evidence="9">Arginine--tRNA ligase</fullName>
        <ecNumber evidence="9">6.1.1.19</ecNumber>
    </recommendedName>
    <alternativeName>
        <fullName evidence="9">Arginyl-tRNA synthetase</fullName>
        <shortName evidence="9">ArgRS</shortName>
    </alternativeName>
</protein>
<evidence type="ECO:0000313" key="13">
    <source>
        <dbReference type="EMBL" id="BAV95106.1"/>
    </source>
</evidence>
<dbReference type="EMBL" id="AP014564">
    <property type="protein sequence ID" value="BAV95106.1"/>
    <property type="molecule type" value="Genomic_DNA"/>
</dbReference>
<dbReference type="HAMAP" id="MF_00123">
    <property type="entry name" value="Arg_tRNA_synth"/>
    <property type="match status" value="1"/>
</dbReference>
<evidence type="ECO:0000256" key="3">
    <source>
        <dbReference type="ARBA" id="ARBA00022598"/>
    </source>
</evidence>
<accession>A0A1J1DYV6</accession>
<dbReference type="InterPro" id="IPR036695">
    <property type="entry name" value="Arg-tRNA-synth_N_sf"/>
</dbReference>
<evidence type="ECO:0000256" key="10">
    <source>
        <dbReference type="RuleBase" id="RU363038"/>
    </source>
</evidence>
<dbReference type="InterPro" id="IPR014729">
    <property type="entry name" value="Rossmann-like_a/b/a_fold"/>
</dbReference>
<comment type="catalytic activity">
    <reaction evidence="8 9">
        <text>tRNA(Arg) + L-arginine + ATP = L-arginyl-tRNA(Arg) + AMP + diphosphate</text>
        <dbReference type="Rhea" id="RHEA:20301"/>
        <dbReference type="Rhea" id="RHEA-COMP:9658"/>
        <dbReference type="Rhea" id="RHEA-COMP:9673"/>
        <dbReference type="ChEBI" id="CHEBI:30616"/>
        <dbReference type="ChEBI" id="CHEBI:32682"/>
        <dbReference type="ChEBI" id="CHEBI:33019"/>
        <dbReference type="ChEBI" id="CHEBI:78442"/>
        <dbReference type="ChEBI" id="CHEBI:78513"/>
        <dbReference type="ChEBI" id="CHEBI:456215"/>
        <dbReference type="EC" id="6.1.1.19"/>
    </reaction>
</comment>
<gene>
    <name evidence="9" type="primary">argS</name>
    <name evidence="13" type="ORF">JBKA6_1093</name>
</gene>
<evidence type="ECO:0000256" key="5">
    <source>
        <dbReference type="ARBA" id="ARBA00022840"/>
    </source>
</evidence>
<dbReference type="SUPFAM" id="SSF47323">
    <property type="entry name" value="Anticodon-binding domain of a subclass of class I aminoacyl-tRNA synthetases"/>
    <property type="match status" value="1"/>
</dbReference>
<dbReference type="KEGG" id="ise:JBKA6_1093"/>
<comment type="subcellular location">
    <subcellularLocation>
        <location evidence="9">Cytoplasm</location>
    </subcellularLocation>
</comment>
<evidence type="ECO:0000259" key="11">
    <source>
        <dbReference type="SMART" id="SM00836"/>
    </source>
</evidence>
<keyword evidence="5 9" id="KW-0067">ATP-binding</keyword>
<keyword evidence="14" id="KW-1185">Reference proteome</keyword>
<dbReference type="NCBIfam" id="TIGR00456">
    <property type="entry name" value="argS"/>
    <property type="match status" value="1"/>
</dbReference>
<keyword evidence="3 9" id="KW-0436">Ligase</keyword>
<dbReference type="AlphaFoldDB" id="A0A1J1DYV6"/>
<evidence type="ECO:0000259" key="12">
    <source>
        <dbReference type="SMART" id="SM01016"/>
    </source>
</evidence>
<dbReference type="Gene3D" id="1.10.730.10">
    <property type="entry name" value="Isoleucyl-tRNA Synthetase, Domain 1"/>
    <property type="match status" value="1"/>
</dbReference>
<dbReference type="GO" id="GO:0006420">
    <property type="term" value="P:arginyl-tRNA aminoacylation"/>
    <property type="evidence" value="ECO:0007669"/>
    <property type="project" value="UniProtKB-UniRule"/>
</dbReference>
<dbReference type="SUPFAM" id="SSF55190">
    <property type="entry name" value="Arginyl-tRNA synthetase (ArgRS), N-terminal 'additional' domain"/>
    <property type="match status" value="1"/>
</dbReference>
<dbReference type="EC" id="6.1.1.19" evidence="9"/>
<dbReference type="Gene3D" id="3.40.50.620">
    <property type="entry name" value="HUPs"/>
    <property type="match status" value="1"/>
</dbReference>
<comment type="subunit">
    <text evidence="9">Monomer.</text>
</comment>
<evidence type="ECO:0000256" key="8">
    <source>
        <dbReference type="ARBA" id="ARBA00049339"/>
    </source>
</evidence>
<dbReference type="InterPro" id="IPR005148">
    <property type="entry name" value="Arg-tRNA-synth_N"/>
</dbReference>
<keyword evidence="6 9" id="KW-0648">Protein biosynthesis</keyword>
<evidence type="ECO:0000256" key="4">
    <source>
        <dbReference type="ARBA" id="ARBA00022741"/>
    </source>
</evidence>
<dbReference type="GO" id="GO:0004814">
    <property type="term" value="F:arginine-tRNA ligase activity"/>
    <property type="evidence" value="ECO:0007669"/>
    <property type="project" value="UniProtKB-UniRule"/>
</dbReference>
<dbReference type="PROSITE" id="PS00178">
    <property type="entry name" value="AA_TRNA_LIGASE_I"/>
    <property type="match status" value="1"/>
</dbReference>
<evidence type="ECO:0000256" key="7">
    <source>
        <dbReference type="ARBA" id="ARBA00023146"/>
    </source>
</evidence>
<dbReference type="Pfam" id="PF00750">
    <property type="entry name" value="tRNA-synt_1d"/>
    <property type="match status" value="1"/>
</dbReference>
<reference evidence="13 14" key="1">
    <citation type="submission" date="2014-03" db="EMBL/GenBank/DDBJ databases">
        <title>complete genome sequence of Flavobacteriaceae bacterium JBKA-6.</title>
        <authorList>
            <person name="Takano T."/>
            <person name="Nakamura Y."/>
            <person name="Takuma S."/>
            <person name="Yasuike M."/>
            <person name="Matsuyama T."/>
            <person name="Sakai T."/>
            <person name="Fujiwara A."/>
            <person name="Kimoto K."/>
            <person name="Fukuda Y."/>
            <person name="Kondo H."/>
            <person name="Hirono I."/>
            <person name="Nakayasu C."/>
        </authorList>
    </citation>
    <scope>NUCLEOTIDE SEQUENCE [LARGE SCALE GENOMIC DNA]</scope>
    <source>
        <strain evidence="13 14">JBKA-6</strain>
    </source>
</reference>
<dbReference type="InterPro" id="IPR008909">
    <property type="entry name" value="DALR_anticod-bd"/>
</dbReference>
<dbReference type="GO" id="GO:0005524">
    <property type="term" value="F:ATP binding"/>
    <property type="evidence" value="ECO:0007669"/>
    <property type="project" value="UniProtKB-UniRule"/>
</dbReference>
<evidence type="ECO:0000313" key="14">
    <source>
        <dbReference type="Proteomes" id="UP000243197"/>
    </source>
</evidence>
<dbReference type="Proteomes" id="UP000243197">
    <property type="component" value="Chromosome"/>
</dbReference>
<dbReference type="OrthoDB" id="9805987at2"/>
<feature type="domain" description="Arginyl tRNA synthetase N-terminal" evidence="12">
    <location>
        <begin position="5"/>
        <end position="87"/>
    </location>
</feature>
<dbReference type="InterPro" id="IPR001278">
    <property type="entry name" value="Arg-tRNA-ligase"/>
</dbReference>
<dbReference type="PANTHER" id="PTHR11956">
    <property type="entry name" value="ARGINYL-TRNA SYNTHETASE"/>
    <property type="match status" value="1"/>
</dbReference>
<dbReference type="InterPro" id="IPR001412">
    <property type="entry name" value="aa-tRNA-synth_I_CS"/>
</dbReference>
<name>A0A1J1DYV6_9FLAO</name>
<dbReference type="SUPFAM" id="SSF52374">
    <property type="entry name" value="Nucleotidylyl transferase"/>
    <property type="match status" value="1"/>
</dbReference>
<sequence length="594" mass="68713">MEINKILKEKVCVILNKLYDLSDNSNINFQNTRTEFIGDITLVTFPFTKYSKKSPELTAREIGEKLIEESDIVSNYNVVNGFLNLVISTKYYLLFFDSVKHDQNYGSTATDENSQKVVLEYSSPNTNKPLHLGHIRNNLLGYSVAEILKYSGKKVYKTQIINDRGIHICKSMLAWKKYGNNENPCSTGIKGDKLVGKYYVVFNEVYNREIQELLSEGKDLDFAKTNAPILIEAKKMLLKWEKGDRETLDLWNMMNKWVLDGFEETYKLLGVDFDKNYYESDTYKIGREIVEYGLKKGIFYKEKDGSIWIDLTEDGLDKKLLLRSDGTSVYITQDIGTAIKRSEEFDADINVYTVGNEQEYHFKVLFLILEKMGYAWANKMYHLSYGMVDLPSGKMKSREGTVVDADDILIEMKQTAKSISEQLGKLELYDEKEKEQLYEIIGTGALKYHLLKVEPKKRIVFDPEKSIDFNGNTGPFIQYTYVRIQSILKKYNGDIKETLNIENIDLLEKEKDIIKCVIEYGEIIKKSAETYNPSLVCNFVYELVKTYNTFYQSTPILNCTNKNERLFRIQLSDLVANIIKSSMRLLGIKMPKRM</sequence>
<dbReference type="RefSeq" id="WP_096686636.1">
    <property type="nucleotide sequence ID" value="NZ_AP014564.1"/>
</dbReference>
<comment type="similarity">
    <text evidence="1 9 10">Belongs to the class-I aminoacyl-tRNA synthetase family.</text>
</comment>
<dbReference type="PANTHER" id="PTHR11956:SF5">
    <property type="entry name" value="ARGININE--TRNA LIGASE, CYTOPLASMIC"/>
    <property type="match status" value="1"/>
</dbReference>
<keyword evidence="7 9" id="KW-0030">Aminoacyl-tRNA synthetase</keyword>
<dbReference type="SMART" id="SM01016">
    <property type="entry name" value="Arg_tRNA_synt_N"/>
    <property type="match status" value="1"/>
</dbReference>
<dbReference type="SMART" id="SM00836">
    <property type="entry name" value="DALR_1"/>
    <property type="match status" value="1"/>
</dbReference>
<evidence type="ECO:0000256" key="6">
    <source>
        <dbReference type="ARBA" id="ARBA00022917"/>
    </source>
</evidence>
<dbReference type="Pfam" id="PF05746">
    <property type="entry name" value="DALR_1"/>
    <property type="match status" value="1"/>
</dbReference>
<organism evidence="13 14">
    <name type="scientific">Ichthyobacterium seriolicida</name>
    <dbReference type="NCBI Taxonomy" id="242600"/>
    <lineage>
        <taxon>Bacteria</taxon>
        <taxon>Pseudomonadati</taxon>
        <taxon>Bacteroidota</taxon>
        <taxon>Flavobacteriia</taxon>
        <taxon>Flavobacteriales</taxon>
        <taxon>Ichthyobacteriaceae</taxon>
        <taxon>Ichthyobacterium</taxon>
    </lineage>
</organism>
<keyword evidence="2 9" id="KW-0963">Cytoplasm</keyword>
<evidence type="ECO:0000256" key="1">
    <source>
        <dbReference type="ARBA" id="ARBA00005594"/>
    </source>
</evidence>
<dbReference type="InterPro" id="IPR035684">
    <property type="entry name" value="ArgRS_core"/>
</dbReference>
<feature type="short sequence motif" description="'HIGH' region" evidence="9">
    <location>
        <begin position="124"/>
        <end position="134"/>
    </location>
</feature>
<keyword evidence="4 9" id="KW-0547">Nucleotide-binding</keyword>
<feature type="domain" description="DALR anticodon binding" evidence="11">
    <location>
        <begin position="477"/>
        <end position="594"/>
    </location>
</feature>
<proteinExistence type="inferred from homology"/>
<dbReference type="PRINTS" id="PR01038">
    <property type="entry name" value="TRNASYNTHARG"/>
</dbReference>
<evidence type="ECO:0000256" key="9">
    <source>
        <dbReference type="HAMAP-Rule" id="MF_00123"/>
    </source>
</evidence>